<organism evidence="6 7">
    <name type="scientific">Iphiclides podalirius</name>
    <name type="common">scarce swallowtail</name>
    <dbReference type="NCBI Taxonomy" id="110791"/>
    <lineage>
        <taxon>Eukaryota</taxon>
        <taxon>Metazoa</taxon>
        <taxon>Ecdysozoa</taxon>
        <taxon>Arthropoda</taxon>
        <taxon>Hexapoda</taxon>
        <taxon>Insecta</taxon>
        <taxon>Pterygota</taxon>
        <taxon>Neoptera</taxon>
        <taxon>Endopterygota</taxon>
        <taxon>Lepidoptera</taxon>
        <taxon>Glossata</taxon>
        <taxon>Ditrysia</taxon>
        <taxon>Papilionoidea</taxon>
        <taxon>Papilionidae</taxon>
        <taxon>Papilioninae</taxon>
        <taxon>Iphiclides</taxon>
    </lineage>
</organism>
<feature type="non-terminal residue" evidence="6">
    <location>
        <position position="184"/>
    </location>
</feature>
<protein>
    <recommendedName>
        <fullName evidence="5">Helicase ATP-binding domain-containing protein</fullName>
    </recommendedName>
</protein>
<feature type="compositionally biased region" description="Acidic residues" evidence="4">
    <location>
        <begin position="1"/>
        <end position="11"/>
    </location>
</feature>
<dbReference type="Proteomes" id="UP000837857">
    <property type="component" value="Chromosome 20"/>
</dbReference>
<feature type="region of interest" description="Disordered" evidence="4">
    <location>
        <begin position="163"/>
        <end position="184"/>
    </location>
</feature>
<dbReference type="Gene3D" id="3.40.50.300">
    <property type="entry name" value="P-loop containing nucleotide triphosphate hydrolases"/>
    <property type="match status" value="1"/>
</dbReference>
<feature type="domain" description="Helicase ATP-binding" evidence="5">
    <location>
        <begin position="101"/>
        <end position="184"/>
    </location>
</feature>
<reference evidence="6" key="1">
    <citation type="submission" date="2022-03" db="EMBL/GenBank/DDBJ databases">
        <authorList>
            <person name="Martin H S."/>
        </authorList>
    </citation>
    <scope>NUCLEOTIDE SEQUENCE</scope>
</reference>
<proteinExistence type="predicted"/>
<evidence type="ECO:0000256" key="1">
    <source>
        <dbReference type="ARBA" id="ARBA00022741"/>
    </source>
</evidence>
<keyword evidence="2" id="KW-0378">Hydrolase</keyword>
<sequence>MSFEVSDDEDSFAPNDSENNENMAPPNSISISSDEETQEPPIVYELTSDEEAPKTLDIRKKKQALIRNLFPCTKSTLKTGTRDLKSSIVQQKPKGFEKMIGGVKVHIPVEPYGSQTALMFKVITAINKSQNCLLESPTGSGKTLALLCGALAWEPSDLRPRATIDHKCSRDPHNPQSNKPTSNF</sequence>
<dbReference type="PROSITE" id="PS51193">
    <property type="entry name" value="HELICASE_ATP_BIND_2"/>
    <property type="match status" value="1"/>
</dbReference>
<dbReference type="EMBL" id="OW152832">
    <property type="protein sequence ID" value="CAH2052335.1"/>
    <property type="molecule type" value="Genomic_DNA"/>
</dbReference>
<feature type="compositionally biased region" description="Basic and acidic residues" evidence="4">
    <location>
        <begin position="163"/>
        <end position="173"/>
    </location>
</feature>
<dbReference type="InterPro" id="IPR045028">
    <property type="entry name" value="DinG/Rad3-like"/>
</dbReference>
<feature type="compositionally biased region" description="Polar residues" evidence="4">
    <location>
        <begin position="14"/>
        <end position="32"/>
    </location>
</feature>
<evidence type="ECO:0000256" key="2">
    <source>
        <dbReference type="ARBA" id="ARBA00022801"/>
    </source>
</evidence>
<dbReference type="SUPFAM" id="SSF52540">
    <property type="entry name" value="P-loop containing nucleoside triphosphate hydrolases"/>
    <property type="match status" value="1"/>
</dbReference>
<keyword evidence="3" id="KW-0067">ATP-binding</keyword>
<name>A0ABN8IAQ0_9NEOP</name>
<dbReference type="PANTHER" id="PTHR11472">
    <property type="entry name" value="DNA REPAIR DEAD HELICASE RAD3/XP-D SUBFAMILY MEMBER"/>
    <property type="match status" value="1"/>
</dbReference>
<dbReference type="PANTHER" id="PTHR11472:SF47">
    <property type="entry name" value="FANCONI ANEMIA GROUP J PROTEIN"/>
    <property type="match status" value="1"/>
</dbReference>
<evidence type="ECO:0000256" key="4">
    <source>
        <dbReference type="SAM" id="MobiDB-lite"/>
    </source>
</evidence>
<dbReference type="InterPro" id="IPR027417">
    <property type="entry name" value="P-loop_NTPase"/>
</dbReference>
<feature type="compositionally biased region" description="Polar residues" evidence="4">
    <location>
        <begin position="174"/>
        <end position="184"/>
    </location>
</feature>
<keyword evidence="1" id="KW-0547">Nucleotide-binding</keyword>
<gene>
    <name evidence="6" type="ORF">IPOD504_LOCUS8178</name>
</gene>
<feature type="region of interest" description="Disordered" evidence="4">
    <location>
        <begin position="1"/>
        <end position="49"/>
    </location>
</feature>
<dbReference type="InterPro" id="IPR014013">
    <property type="entry name" value="Helic_SF1/SF2_ATP-bd_DinG/Rad3"/>
</dbReference>
<evidence type="ECO:0000256" key="3">
    <source>
        <dbReference type="ARBA" id="ARBA00022840"/>
    </source>
</evidence>
<keyword evidence="7" id="KW-1185">Reference proteome</keyword>
<evidence type="ECO:0000259" key="5">
    <source>
        <dbReference type="PROSITE" id="PS51193"/>
    </source>
</evidence>
<evidence type="ECO:0000313" key="6">
    <source>
        <dbReference type="EMBL" id="CAH2052335.1"/>
    </source>
</evidence>
<accession>A0ABN8IAQ0</accession>
<evidence type="ECO:0000313" key="7">
    <source>
        <dbReference type="Proteomes" id="UP000837857"/>
    </source>
</evidence>